<name>I4BA13_TURPD</name>
<dbReference type="Proteomes" id="UP000006048">
    <property type="component" value="Chromosome"/>
</dbReference>
<accession>I4BA13</accession>
<dbReference type="EMBL" id="CP002959">
    <property type="protein sequence ID" value="AFM14120.1"/>
    <property type="molecule type" value="Genomic_DNA"/>
</dbReference>
<organism evidence="1 2">
    <name type="scientific">Turneriella parva (strain ATCC BAA-1111 / DSM 21527 / NCTC 11395 / H)</name>
    <name type="common">Leptospira parva</name>
    <dbReference type="NCBI Taxonomy" id="869212"/>
    <lineage>
        <taxon>Bacteria</taxon>
        <taxon>Pseudomonadati</taxon>
        <taxon>Spirochaetota</taxon>
        <taxon>Spirochaetia</taxon>
        <taxon>Leptospirales</taxon>
        <taxon>Leptospiraceae</taxon>
        <taxon>Turneriella</taxon>
    </lineage>
</organism>
<dbReference type="RefSeq" id="WP_014804607.1">
    <property type="nucleotide sequence ID" value="NC_018020.1"/>
</dbReference>
<proteinExistence type="predicted"/>
<dbReference type="HOGENOM" id="CLU_147162_7_0_12"/>
<dbReference type="InterPro" id="IPR035093">
    <property type="entry name" value="RelE/ParE_toxin_dom_sf"/>
</dbReference>
<evidence type="ECO:0000313" key="2">
    <source>
        <dbReference type="Proteomes" id="UP000006048"/>
    </source>
</evidence>
<gene>
    <name evidence="1" type="ordered locus">Turpa_3483</name>
</gene>
<dbReference type="KEGG" id="tpx:Turpa_3483"/>
<dbReference type="Gene3D" id="3.30.2310.20">
    <property type="entry name" value="RelE-like"/>
    <property type="match status" value="1"/>
</dbReference>
<evidence type="ECO:0000313" key="1">
    <source>
        <dbReference type="EMBL" id="AFM14120.1"/>
    </source>
</evidence>
<protein>
    <submittedName>
        <fullName evidence="1">Plasmid stabilization system</fullName>
    </submittedName>
</protein>
<keyword evidence="2" id="KW-1185">Reference proteome</keyword>
<reference evidence="1 2" key="1">
    <citation type="submission" date="2012-06" db="EMBL/GenBank/DDBJ databases">
        <title>The complete chromosome of genome of Turneriella parva DSM 21527.</title>
        <authorList>
            <consortium name="US DOE Joint Genome Institute (JGI-PGF)"/>
            <person name="Lucas S."/>
            <person name="Han J."/>
            <person name="Lapidus A."/>
            <person name="Bruce D."/>
            <person name="Goodwin L."/>
            <person name="Pitluck S."/>
            <person name="Peters L."/>
            <person name="Kyrpides N."/>
            <person name="Mavromatis K."/>
            <person name="Ivanova N."/>
            <person name="Mikhailova N."/>
            <person name="Chertkov O."/>
            <person name="Detter J.C."/>
            <person name="Tapia R."/>
            <person name="Han C."/>
            <person name="Land M."/>
            <person name="Hauser L."/>
            <person name="Markowitz V."/>
            <person name="Cheng J.-F."/>
            <person name="Hugenholtz P."/>
            <person name="Woyke T."/>
            <person name="Wu D."/>
            <person name="Gronow S."/>
            <person name="Wellnitz S."/>
            <person name="Brambilla E."/>
            <person name="Klenk H.-P."/>
            <person name="Eisen J.A."/>
        </authorList>
    </citation>
    <scope>NUCLEOTIDE SEQUENCE [LARGE SCALE GENOMIC DNA]</scope>
    <source>
        <strain evidence="2">ATCC BAA-1111 / DSM 21527 / NCTC 11395 / H</strain>
    </source>
</reference>
<dbReference type="AlphaFoldDB" id="I4BA13"/>
<sequence>MKIEIIPEAQDDILNGMFWYESQKSGLGIAFFSEIESNLSVISQNPRLGREFRSKFRRFVMKKFPFCIYYMAESEKIVFLGFIHAHRNPSKISEWLRSRLQ</sequence>
<dbReference type="STRING" id="869212.Turpa_3483"/>